<keyword evidence="2" id="KW-0812">Transmembrane</keyword>
<gene>
    <name evidence="5" type="ORF">BDP27DRAFT_1322140</name>
</gene>
<feature type="domain" description="Glutaminase A central" evidence="3">
    <location>
        <begin position="304"/>
        <end position="505"/>
    </location>
</feature>
<comment type="caution">
    <text evidence="5">The sequence shown here is derived from an EMBL/GenBank/DDBJ whole genome shotgun (WGS) entry which is preliminary data.</text>
</comment>
<dbReference type="InterPro" id="IPR033433">
    <property type="entry name" value="GtaA_N"/>
</dbReference>
<evidence type="ECO:0000313" key="6">
    <source>
        <dbReference type="Proteomes" id="UP000772434"/>
    </source>
</evidence>
<dbReference type="SUPFAM" id="SSF48208">
    <property type="entry name" value="Six-hairpin glycosidases"/>
    <property type="match status" value="1"/>
</dbReference>
<dbReference type="PANTHER" id="PTHR31987:SF1">
    <property type="entry name" value="GLUTAMINASE A"/>
    <property type="match status" value="1"/>
</dbReference>
<dbReference type="Pfam" id="PF16335">
    <property type="entry name" value="GtaA_6_Hairpin"/>
    <property type="match status" value="2"/>
</dbReference>
<dbReference type="InterPro" id="IPR012341">
    <property type="entry name" value="6hp_glycosidase-like_sf"/>
</dbReference>
<dbReference type="OrthoDB" id="3918848at2759"/>
<feature type="compositionally biased region" description="Low complexity" evidence="1">
    <location>
        <begin position="755"/>
        <end position="784"/>
    </location>
</feature>
<dbReference type="PANTHER" id="PTHR31987">
    <property type="entry name" value="GLUTAMINASE A-RELATED"/>
    <property type="match status" value="1"/>
</dbReference>
<feature type="compositionally biased region" description="Basic and acidic residues" evidence="1">
    <location>
        <begin position="789"/>
        <end position="807"/>
    </location>
</feature>
<dbReference type="InterPro" id="IPR008928">
    <property type="entry name" value="6-hairpin_glycosidase_sf"/>
</dbReference>
<keyword evidence="6" id="KW-1185">Reference proteome</keyword>
<feature type="compositionally biased region" description="Polar residues" evidence="1">
    <location>
        <begin position="704"/>
        <end position="720"/>
    </location>
</feature>
<feature type="transmembrane region" description="Helical" evidence="2">
    <location>
        <begin position="633"/>
        <end position="655"/>
    </location>
</feature>
<keyword evidence="2" id="KW-0472">Membrane</keyword>
<sequence length="816" mass="88281">PRKTYVFSDFFLHPSFFLASSQSIQPPAIPLAVRTPYLQAYLNHTPTSNSINSWPAFWTNRTVGWSGLLRVDGTPYEWLGQAVEDRNLTNQTQVTAATFIGYQVTPTRTIISLKAGAIALNVTFLSPIEPTDLVKQSLPFAYIYLEASNVVRWNTTPSGSIIFHEVQRSPFQYMTELQNMAEDAVLYHVANNVSGLTYQTGEDVVVRSGFLNNGILNNTQDNAFRAISNIQSTSTPLVWGLGVVRNNDIIYTTPSGNQTRQPYFFTEYPDVPTAMEAFMSDATDALSRATTLDNKIVSAANGISSNYADLVSLASRQVMAGMEITVGTSNGQINNSDVLFFMKDTGNSQRTNPVEVMYAAFPAFLYLNASWTAYLLEPLLQFESSGLYSESFASLDLGNAFPAAIGDPDPAVFNAIESTSDILTMAWAHATFTGDSSLISRYYPTLKKWTDTLISETPLMPNGYVTADQQDLANMTNLAIKGILAIRTMAEIGDALGETDDSNSYFLFGFDFIPANIYSEQTTWYSSEIASPGSNTFGLPFDSNDPTIAKTQWTLFTAATVTDSGTRDSLVSYVHNSASRLVHFPTAFSTTNGTGLGGAVSPAQGAMYALLALDLPKQDISGNGSSKKSKTGAIAGGVVGGIAFVSLLGLAVFFYRRRRARDGIRDYNDDKAGVLATVFGLKKPKAGPSQEALNGHRIEPFGSGQRNPTATSRGTSSRSNKTSRHKTSSSPGELIPYSAPPHLHNADDGRLPNQVSSATAPGSVPSSTSGPSTVGSSSDPASSSVAMELRNDVENLRREMQEIRSRTAYEPPPEDQ</sequence>
<evidence type="ECO:0000256" key="2">
    <source>
        <dbReference type="SAM" id="Phobius"/>
    </source>
</evidence>
<dbReference type="Proteomes" id="UP000772434">
    <property type="component" value="Unassembled WGS sequence"/>
</dbReference>
<organism evidence="5 6">
    <name type="scientific">Rhodocollybia butyracea</name>
    <dbReference type="NCBI Taxonomy" id="206335"/>
    <lineage>
        <taxon>Eukaryota</taxon>
        <taxon>Fungi</taxon>
        <taxon>Dikarya</taxon>
        <taxon>Basidiomycota</taxon>
        <taxon>Agaricomycotina</taxon>
        <taxon>Agaricomycetes</taxon>
        <taxon>Agaricomycetidae</taxon>
        <taxon>Agaricales</taxon>
        <taxon>Marasmiineae</taxon>
        <taxon>Omphalotaceae</taxon>
        <taxon>Rhodocollybia</taxon>
    </lineage>
</organism>
<evidence type="ECO:0000259" key="3">
    <source>
        <dbReference type="Pfam" id="PF16335"/>
    </source>
</evidence>
<dbReference type="GO" id="GO:0005975">
    <property type="term" value="P:carbohydrate metabolic process"/>
    <property type="evidence" value="ECO:0007669"/>
    <property type="project" value="InterPro"/>
</dbReference>
<dbReference type="Gene3D" id="1.20.5.510">
    <property type="entry name" value="Single helix bin"/>
    <property type="match status" value="1"/>
</dbReference>
<evidence type="ECO:0008006" key="7">
    <source>
        <dbReference type="Google" id="ProtNLM"/>
    </source>
</evidence>
<reference evidence="5" key="1">
    <citation type="submission" date="2020-11" db="EMBL/GenBank/DDBJ databases">
        <authorList>
            <consortium name="DOE Joint Genome Institute"/>
            <person name="Ahrendt S."/>
            <person name="Riley R."/>
            <person name="Andreopoulos W."/>
            <person name="Labutti K."/>
            <person name="Pangilinan J."/>
            <person name="Ruiz-Duenas F.J."/>
            <person name="Barrasa J.M."/>
            <person name="Sanchez-Garcia M."/>
            <person name="Camarero S."/>
            <person name="Miyauchi S."/>
            <person name="Serrano A."/>
            <person name="Linde D."/>
            <person name="Babiker R."/>
            <person name="Drula E."/>
            <person name="Ayuso-Fernandez I."/>
            <person name="Pacheco R."/>
            <person name="Padilla G."/>
            <person name="Ferreira P."/>
            <person name="Barriuso J."/>
            <person name="Kellner H."/>
            <person name="Castanera R."/>
            <person name="Alfaro M."/>
            <person name="Ramirez L."/>
            <person name="Pisabarro A.G."/>
            <person name="Kuo A."/>
            <person name="Tritt A."/>
            <person name="Lipzen A."/>
            <person name="He G."/>
            <person name="Yan M."/>
            <person name="Ng V."/>
            <person name="Cullen D."/>
            <person name="Martin F."/>
            <person name="Rosso M.-N."/>
            <person name="Henrissat B."/>
            <person name="Hibbett D."/>
            <person name="Martinez A.T."/>
            <person name="Grigoriev I.V."/>
        </authorList>
    </citation>
    <scope>NUCLEOTIDE SEQUENCE</scope>
    <source>
        <strain evidence="5">AH 40177</strain>
    </source>
</reference>
<dbReference type="Gene3D" id="1.50.10.10">
    <property type="match status" value="1"/>
</dbReference>
<feature type="domain" description="Glutaminase A central" evidence="3">
    <location>
        <begin position="507"/>
        <end position="611"/>
    </location>
</feature>
<evidence type="ECO:0000259" key="4">
    <source>
        <dbReference type="Pfam" id="PF17168"/>
    </source>
</evidence>
<dbReference type="InterPro" id="IPR032514">
    <property type="entry name" value="GtaA_central"/>
</dbReference>
<dbReference type="Pfam" id="PF17168">
    <property type="entry name" value="DUF5127"/>
    <property type="match status" value="1"/>
</dbReference>
<dbReference type="InterPro" id="IPR052743">
    <property type="entry name" value="Glutaminase_GtaA"/>
</dbReference>
<feature type="non-terminal residue" evidence="5">
    <location>
        <position position="816"/>
    </location>
</feature>
<evidence type="ECO:0000313" key="5">
    <source>
        <dbReference type="EMBL" id="KAF9071440.1"/>
    </source>
</evidence>
<protein>
    <recommendedName>
        <fullName evidence="7">DUF1793-domain-containing protein</fullName>
    </recommendedName>
</protein>
<dbReference type="AlphaFoldDB" id="A0A9P5Q0L0"/>
<evidence type="ECO:0000256" key="1">
    <source>
        <dbReference type="SAM" id="MobiDB-lite"/>
    </source>
</evidence>
<proteinExistence type="predicted"/>
<accession>A0A9P5Q0L0</accession>
<feature type="domain" description="Glutaminase A N-terminal" evidence="4">
    <location>
        <begin position="147"/>
        <end position="298"/>
    </location>
</feature>
<dbReference type="GO" id="GO:0003824">
    <property type="term" value="F:catalytic activity"/>
    <property type="evidence" value="ECO:0007669"/>
    <property type="project" value="UniProtKB-ARBA"/>
</dbReference>
<feature type="region of interest" description="Disordered" evidence="1">
    <location>
        <begin position="685"/>
        <end position="816"/>
    </location>
</feature>
<keyword evidence="2" id="KW-1133">Transmembrane helix</keyword>
<dbReference type="EMBL" id="JADNRY010000032">
    <property type="protein sequence ID" value="KAF9071440.1"/>
    <property type="molecule type" value="Genomic_DNA"/>
</dbReference>
<name>A0A9P5Q0L0_9AGAR</name>